<dbReference type="PANTHER" id="PTHR48098:SF1">
    <property type="entry name" value="DIACYLGLYCEROL ACYLTRANSFERASE_MYCOLYLTRANSFERASE AG85A"/>
    <property type="match status" value="1"/>
</dbReference>
<feature type="compositionally biased region" description="Pro residues" evidence="1">
    <location>
        <begin position="10"/>
        <end position="26"/>
    </location>
</feature>
<dbReference type="Pfam" id="PF00756">
    <property type="entry name" value="Esterase"/>
    <property type="match status" value="1"/>
</dbReference>
<dbReference type="OrthoDB" id="3210113at2"/>
<evidence type="ECO:0000313" key="3">
    <source>
        <dbReference type="Proteomes" id="UP000199515"/>
    </source>
</evidence>
<dbReference type="InterPro" id="IPR000801">
    <property type="entry name" value="Esterase-like"/>
</dbReference>
<organism evidence="2 3">
    <name type="scientific">Amycolatopsis xylanica</name>
    <dbReference type="NCBI Taxonomy" id="589385"/>
    <lineage>
        <taxon>Bacteria</taxon>
        <taxon>Bacillati</taxon>
        <taxon>Actinomycetota</taxon>
        <taxon>Actinomycetes</taxon>
        <taxon>Pseudonocardiales</taxon>
        <taxon>Pseudonocardiaceae</taxon>
        <taxon>Amycolatopsis</taxon>
    </lineage>
</organism>
<dbReference type="GO" id="GO:0016747">
    <property type="term" value="F:acyltransferase activity, transferring groups other than amino-acyl groups"/>
    <property type="evidence" value="ECO:0007669"/>
    <property type="project" value="TreeGrafter"/>
</dbReference>
<reference evidence="2 3" key="1">
    <citation type="submission" date="2016-10" db="EMBL/GenBank/DDBJ databases">
        <authorList>
            <person name="de Groot N.N."/>
        </authorList>
    </citation>
    <scope>NUCLEOTIDE SEQUENCE [LARGE SCALE GENOMIC DNA]</scope>
    <source>
        <strain evidence="2 3">CPCC 202699</strain>
    </source>
</reference>
<name>A0A1H3GKE0_9PSEU</name>
<proteinExistence type="predicted"/>
<sequence length="261" mass="27907">MTGSACTTAPPAPEPGPPAEPPPSAPAPLTAPVVVERVRSAARGTDVNLVLITPEGVPAADLPVCLALHGRGANARVFLDLGLPAALTAAVRSGMKPFAVAAVDGDHYWVRTTSDDDPQRMLREEVPGWVTHRGLREPSAAFGISMGAFGALRYARDRPDLKAVAACSAALFVSWPDAKSRKVFRDQAQWEAEEPLRHTDELRDRPIGLWCGNSDPFVAADRKFSQAAKPEVSAFSAGAHNDTYWKRVLPDIVKFVGAKIT</sequence>
<dbReference type="InterPro" id="IPR029058">
    <property type="entry name" value="AB_hydrolase_fold"/>
</dbReference>
<gene>
    <name evidence="2" type="ORF">SAMN05421504_104287</name>
</gene>
<dbReference type="AlphaFoldDB" id="A0A1H3GKE0"/>
<dbReference type="SUPFAM" id="SSF53474">
    <property type="entry name" value="alpha/beta-Hydrolases"/>
    <property type="match status" value="1"/>
</dbReference>
<keyword evidence="3" id="KW-1185">Reference proteome</keyword>
<dbReference type="GO" id="GO:0016787">
    <property type="term" value="F:hydrolase activity"/>
    <property type="evidence" value="ECO:0007669"/>
    <property type="project" value="UniProtKB-KW"/>
</dbReference>
<feature type="region of interest" description="Disordered" evidence="1">
    <location>
        <begin position="1"/>
        <end position="29"/>
    </location>
</feature>
<evidence type="ECO:0000256" key="1">
    <source>
        <dbReference type="SAM" id="MobiDB-lite"/>
    </source>
</evidence>
<dbReference type="STRING" id="589385.SAMN05421504_104287"/>
<evidence type="ECO:0000313" key="2">
    <source>
        <dbReference type="EMBL" id="SDY03455.1"/>
    </source>
</evidence>
<keyword evidence="2" id="KW-0378">Hydrolase</keyword>
<dbReference type="EMBL" id="FNON01000004">
    <property type="protein sequence ID" value="SDY03455.1"/>
    <property type="molecule type" value="Genomic_DNA"/>
</dbReference>
<dbReference type="PANTHER" id="PTHR48098">
    <property type="entry name" value="ENTEROCHELIN ESTERASE-RELATED"/>
    <property type="match status" value="1"/>
</dbReference>
<dbReference type="Proteomes" id="UP000199515">
    <property type="component" value="Unassembled WGS sequence"/>
</dbReference>
<dbReference type="Gene3D" id="3.40.50.1820">
    <property type="entry name" value="alpha/beta hydrolase"/>
    <property type="match status" value="1"/>
</dbReference>
<accession>A0A1H3GKE0</accession>
<dbReference type="InterPro" id="IPR050583">
    <property type="entry name" value="Mycobacterial_A85_antigen"/>
</dbReference>
<protein>
    <submittedName>
        <fullName evidence="2">S-formylglutathione hydrolase FrmB</fullName>
    </submittedName>
</protein>